<dbReference type="PANTHER" id="PTHR24198:SF165">
    <property type="entry name" value="ANKYRIN REPEAT-CONTAINING PROTEIN-RELATED"/>
    <property type="match status" value="1"/>
</dbReference>
<protein>
    <submittedName>
        <fullName evidence="4">Uncharacterized protein</fullName>
    </submittedName>
</protein>
<evidence type="ECO:0000256" key="1">
    <source>
        <dbReference type="ARBA" id="ARBA00022737"/>
    </source>
</evidence>
<feature type="non-terminal residue" evidence="4">
    <location>
        <position position="102"/>
    </location>
</feature>
<dbReference type="SUPFAM" id="SSF48403">
    <property type="entry name" value="Ankyrin repeat"/>
    <property type="match status" value="1"/>
</dbReference>
<evidence type="ECO:0000256" key="3">
    <source>
        <dbReference type="PROSITE-ProRule" id="PRU00023"/>
    </source>
</evidence>
<keyword evidence="2 3" id="KW-0040">ANK repeat</keyword>
<accession>A0A0H5QSH7</accession>
<reference evidence="4" key="1">
    <citation type="submission" date="2015-04" db="EMBL/GenBank/DDBJ databases">
        <title>The genome sequence of the plant pathogenic Rhizarian Plasmodiophora brassicae reveals insights in its biotrophic life cycle and the origin of chitin synthesis.</title>
        <authorList>
            <person name="Schwelm A."/>
            <person name="Fogelqvist J."/>
            <person name="Knaust A."/>
            <person name="Julke S."/>
            <person name="Lilja T."/>
            <person name="Dhandapani V."/>
            <person name="Bonilla-Rosso G."/>
            <person name="Karlsson M."/>
            <person name="Shevchenko A."/>
            <person name="Choi S.R."/>
            <person name="Kim H.G."/>
            <person name="Park J.Y."/>
            <person name="Lim Y.P."/>
            <person name="Ludwig-Muller J."/>
            <person name="Dixelius C."/>
        </authorList>
    </citation>
    <scope>NUCLEOTIDE SEQUENCE</scope>
    <source>
        <tissue evidence="4">Potato root galls</tissue>
    </source>
</reference>
<name>A0A0H5QSH7_9EUKA</name>
<feature type="non-terminal residue" evidence="4">
    <location>
        <position position="1"/>
    </location>
</feature>
<dbReference type="AlphaFoldDB" id="A0A0H5QSH7"/>
<evidence type="ECO:0000313" key="4">
    <source>
        <dbReference type="EMBL" id="CRZ04993.1"/>
    </source>
</evidence>
<dbReference type="PROSITE" id="PS50088">
    <property type="entry name" value="ANK_REPEAT"/>
    <property type="match status" value="1"/>
</dbReference>
<dbReference type="Gene3D" id="1.25.40.20">
    <property type="entry name" value="Ankyrin repeat-containing domain"/>
    <property type="match status" value="1"/>
</dbReference>
<evidence type="ECO:0000256" key="2">
    <source>
        <dbReference type="ARBA" id="ARBA00023043"/>
    </source>
</evidence>
<dbReference type="InterPro" id="IPR036770">
    <property type="entry name" value="Ankyrin_rpt-contain_sf"/>
</dbReference>
<proteinExistence type="predicted"/>
<dbReference type="PANTHER" id="PTHR24198">
    <property type="entry name" value="ANKYRIN REPEAT AND PROTEIN KINASE DOMAIN-CONTAINING PROTEIN"/>
    <property type="match status" value="1"/>
</dbReference>
<sequence>STALHLAIESQSEQVAITLLGRGAHPAITNRNGDTALHLAVANVWFDVITMILVFDSEVIDIQNQFGTTALLLAVRSRSEDLAMNLLRQRANPAIADINGET</sequence>
<dbReference type="Pfam" id="PF12796">
    <property type="entry name" value="Ank_2"/>
    <property type="match status" value="1"/>
</dbReference>
<feature type="repeat" description="ANK" evidence="3">
    <location>
        <begin position="1"/>
        <end position="31"/>
    </location>
</feature>
<organism evidence="4">
    <name type="scientific">Spongospora subterranea</name>
    <dbReference type="NCBI Taxonomy" id="70186"/>
    <lineage>
        <taxon>Eukaryota</taxon>
        <taxon>Sar</taxon>
        <taxon>Rhizaria</taxon>
        <taxon>Endomyxa</taxon>
        <taxon>Phytomyxea</taxon>
        <taxon>Plasmodiophorida</taxon>
        <taxon>Plasmodiophoridae</taxon>
        <taxon>Spongospora</taxon>
    </lineage>
</organism>
<dbReference type="InterPro" id="IPR002110">
    <property type="entry name" value="Ankyrin_rpt"/>
</dbReference>
<dbReference type="SMART" id="SM00248">
    <property type="entry name" value="ANK"/>
    <property type="match status" value="3"/>
</dbReference>
<keyword evidence="1" id="KW-0677">Repeat</keyword>
<dbReference type="EMBL" id="HACM01004551">
    <property type="protein sequence ID" value="CRZ04993.1"/>
    <property type="molecule type" value="Transcribed_RNA"/>
</dbReference>